<evidence type="ECO:0000256" key="5">
    <source>
        <dbReference type="ARBA" id="ARBA00050038"/>
    </source>
</evidence>
<reference evidence="7 8" key="1">
    <citation type="journal article" date="2016" name="Nat. Commun.">
        <title>Thousands of microbial genomes shed light on interconnected biogeochemical processes in an aquifer system.</title>
        <authorList>
            <person name="Anantharaman K."/>
            <person name="Brown C.T."/>
            <person name="Hug L.A."/>
            <person name="Sharon I."/>
            <person name="Castelle C.J."/>
            <person name="Probst A.J."/>
            <person name="Thomas B.C."/>
            <person name="Singh A."/>
            <person name="Wilkins M.J."/>
            <person name="Karaoz U."/>
            <person name="Brodie E.L."/>
            <person name="Williams K.H."/>
            <person name="Hubbard S.S."/>
            <person name="Banfield J.F."/>
        </authorList>
    </citation>
    <scope>NUCLEOTIDE SEQUENCE [LARGE SCALE GENOMIC DNA]</scope>
</reference>
<keyword evidence="6" id="KW-0963">Cytoplasm</keyword>
<dbReference type="STRING" id="1798543.A2898_00715"/>
<dbReference type="AlphaFoldDB" id="A0A1G2B309"/>
<dbReference type="PANTHER" id="PTHR17224">
    <property type="entry name" value="PEPTIDYL-TRNA HYDROLASE"/>
    <property type="match status" value="1"/>
</dbReference>
<dbReference type="EMBL" id="MHKE01000016">
    <property type="protein sequence ID" value="OGY83029.1"/>
    <property type="molecule type" value="Genomic_DNA"/>
</dbReference>
<keyword evidence="4 6" id="KW-0694">RNA-binding</keyword>
<dbReference type="GO" id="GO:0072344">
    <property type="term" value="P:rescue of stalled ribosome"/>
    <property type="evidence" value="ECO:0007669"/>
    <property type="project" value="UniProtKB-UniRule"/>
</dbReference>
<evidence type="ECO:0000313" key="7">
    <source>
        <dbReference type="EMBL" id="OGY83029.1"/>
    </source>
</evidence>
<dbReference type="Gene3D" id="3.40.50.1470">
    <property type="entry name" value="Peptidyl-tRNA hydrolase"/>
    <property type="match status" value="1"/>
</dbReference>
<comment type="subcellular location">
    <subcellularLocation>
        <location evidence="6">Cytoplasm</location>
    </subcellularLocation>
</comment>
<feature type="active site" description="Proton acceptor" evidence="6">
    <location>
        <position position="19"/>
    </location>
</feature>
<dbReference type="Pfam" id="PF01195">
    <property type="entry name" value="Pept_tRNA_hydro"/>
    <property type="match status" value="1"/>
</dbReference>
<evidence type="ECO:0000313" key="8">
    <source>
        <dbReference type="Proteomes" id="UP000179164"/>
    </source>
</evidence>
<dbReference type="Proteomes" id="UP000179164">
    <property type="component" value="Unassembled WGS sequence"/>
</dbReference>
<dbReference type="GO" id="GO:0005737">
    <property type="term" value="C:cytoplasm"/>
    <property type="evidence" value="ECO:0007669"/>
    <property type="project" value="UniProtKB-SubCell"/>
</dbReference>
<feature type="binding site" evidence="6">
    <location>
        <position position="67"/>
    </location>
    <ligand>
        <name>tRNA</name>
        <dbReference type="ChEBI" id="CHEBI:17843"/>
    </ligand>
</feature>
<dbReference type="HAMAP" id="MF_00083">
    <property type="entry name" value="Pept_tRNA_hydro_bact"/>
    <property type="match status" value="1"/>
</dbReference>
<comment type="function">
    <text evidence="6">Hydrolyzes ribosome-free peptidyl-tRNAs (with 1 or more amino acids incorporated), which drop off the ribosome during protein synthesis, or as a result of ribosome stalling.</text>
</comment>
<organism evidence="7 8">
    <name type="scientific">Candidatus Kerfeldbacteria bacterium RIFCSPLOWO2_01_FULL_48_11</name>
    <dbReference type="NCBI Taxonomy" id="1798543"/>
    <lineage>
        <taxon>Bacteria</taxon>
        <taxon>Candidatus Kerfeldiibacteriota</taxon>
    </lineage>
</organism>
<comment type="function">
    <text evidence="6">Catalyzes the release of premature peptidyl moieties from peptidyl-tRNA molecules trapped in stalled 50S ribosomal subunits, and thus maintains levels of free tRNAs and 50S ribosomes.</text>
</comment>
<dbReference type="GO" id="GO:0004045">
    <property type="term" value="F:peptidyl-tRNA hydrolase activity"/>
    <property type="evidence" value="ECO:0007669"/>
    <property type="project" value="UniProtKB-UniRule"/>
</dbReference>
<evidence type="ECO:0000256" key="6">
    <source>
        <dbReference type="HAMAP-Rule" id="MF_00083"/>
    </source>
</evidence>
<dbReference type="InterPro" id="IPR001328">
    <property type="entry name" value="Pept_tRNA_hydro"/>
</dbReference>
<dbReference type="PANTHER" id="PTHR17224:SF1">
    <property type="entry name" value="PEPTIDYL-TRNA HYDROLASE"/>
    <property type="match status" value="1"/>
</dbReference>
<feature type="binding site" evidence="6">
    <location>
        <position position="14"/>
    </location>
    <ligand>
        <name>tRNA</name>
        <dbReference type="ChEBI" id="CHEBI:17843"/>
    </ligand>
</feature>
<keyword evidence="2 6" id="KW-0820">tRNA-binding</keyword>
<dbReference type="FunFam" id="3.40.50.1470:FF:000001">
    <property type="entry name" value="Peptidyl-tRNA hydrolase"/>
    <property type="match status" value="1"/>
</dbReference>
<gene>
    <name evidence="6" type="primary">pth</name>
    <name evidence="7" type="ORF">A2898_00715</name>
</gene>
<dbReference type="EC" id="3.1.1.29" evidence="1 6"/>
<accession>A0A1G2B309</accession>
<feature type="binding site" evidence="6">
    <location>
        <position position="65"/>
    </location>
    <ligand>
        <name>tRNA</name>
        <dbReference type="ChEBI" id="CHEBI:17843"/>
    </ligand>
</feature>
<dbReference type="GO" id="GO:0000049">
    <property type="term" value="F:tRNA binding"/>
    <property type="evidence" value="ECO:0007669"/>
    <property type="project" value="UniProtKB-UniRule"/>
</dbReference>
<dbReference type="InterPro" id="IPR036416">
    <property type="entry name" value="Pept_tRNA_hydro_sf"/>
</dbReference>
<sequence>MKLIIGLGNPGKKYEHSRHNLGFLVMEAFAKRLDVKFSEKSKIHAWIAEGHIGGEKIIIAKPATFMNLSGNAVQMLAAYYKESADKLWVLHDEIDLVFGKLRIQRKRSSAGHRGVQNIIDAIGTNDFYRFRVGIDSRTEAQKKSETNVFVMADFSSSDKKILKELIPRLVEMLINAIKTSPEKAMSVWGNNK</sequence>
<evidence type="ECO:0000256" key="4">
    <source>
        <dbReference type="ARBA" id="ARBA00022884"/>
    </source>
</evidence>
<keyword evidence="3 6" id="KW-0378">Hydrolase</keyword>
<dbReference type="GO" id="GO:0006515">
    <property type="term" value="P:protein quality control for misfolded or incompletely synthesized proteins"/>
    <property type="evidence" value="ECO:0007669"/>
    <property type="project" value="UniProtKB-UniRule"/>
</dbReference>
<evidence type="ECO:0000256" key="2">
    <source>
        <dbReference type="ARBA" id="ARBA00022555"/>
    </source>
</evidence>
<comment type="catalytic activity">
    <reaction evidence="6">
        <text>an N-acyl-L-alpha-aminoacyl-tRNA + H2O = an N-acyl-L-amino acid + a tRNA + H(+)</text>
        <dbReference type="Rhea" id="RHEA:54448"/>
        <dbReference type="Rhea" id="RHEA-COMP:10123"/>
        <dbReference type="Rhea" id="RHEA-COMP:13883"/>
        <dbReference type="ChEBI" id="CHEBI:15377"/>
        <dbReference type="ChEBI" id="CHEBI:15378"/>
        <dbReference type="ChEBI" id="CHEBI:59874"/>
        <dbReference type="ChEBI" id="CHEBI:78442"/>
        <dbReference type="ChEBI" id="CHEBI:138191"/>
        <dbReference type="EC" id="3.1.1.29"/>
    </reaction>
</comment>
<dbReference type="CDD" id="cd00462">
    <property type="entry name" value="PTH"/>
    <property type="match status" value="1"/>
</dbReference>
<comment type="subunit">
    <text evidence="6">Monomer.</text>
</comment>
<dbReference type="NCBIfam" id="TIGR00447">
    <property type="entry name" value="pth"/>
    <property type="match status" value="1"/>
</dbReference>
<evidence type="ECO:0000256" key="1">
    <source>
        <dbReference type="ARBA" id="ARBA00013260"/>
    </source>
</evidence>
<proteinExistence type="inferred from homology"/>
<name>A0A1G2B309_9BACT</name>
<comment type="similarity">
    <text evidence="6">Belongs to the PTH family.</text>
</comment>
<feature type="site" description="Stabilizes the basic form of H active site to accept a proton" evidence="6">
    <location>
        <position position="92"/>
    </location>
</feature>
<dbReference type="SUPFAM" id="SSF53178">
    <property type="entry name" value="Peptidyl-tRNA hydrolase-like"/>
    <property type="match status" value="1"/>
</dbReference>
<comment type="caution">
    <text evidence="6">Lacks conserved residue(s) required for the propagation of feature annotation.</text>
</comment>
<feature type="site" description="Discriminates between blocked and unblocked aminoacyl-tRNA" evidence="6">
    <location>
        <position position="9"/>
    </location>
</feature>
<protein>
    <recommendedName>
        <fullName evidence="5 6">Peptidyl-tRNA hydrolase</fullName>
        <shortName evidence="6">Pth</shortName>
        <ecNumber evidence="1 6">3.1.1.29</ecNumber>
    </recommendedName>
</protein>
<evidence type="ECO:0000256" key="3">
    <source>
        <dbReference type="ARBA" id="ARBA00022801"/>
    </source>
</evidence>
<comment type="caution">
    <text evidence="7">The sequence shown here is derived from an EMBL/GenBank/DDBJ whole genome shotgun (WGS) entry which is preliminary data.</text>
</comment>